<proteinExistence type="predicted"/>
<dbReference type="AlphaFoldDB" id="A0A8T0HQ94"/>
<evidence type="ECO:0000313" key="2">
    <source>
        <dbReference type="Proteomes" id="UP000822688"/>
    </source>
</evidence>
<comment type="caution">
    <text evidence="1">The sequence shown here is derived from an EMBL/GenBank/DDBJ whole genome shotgun (WGS) entry which is preliminary data.</text>
</comment>
<accession>A0A8T0HQ94</accession>
<reference evidence="1" key="1">
    <citation type="submission" date="2020-06" db="EMBL/GenBank/DDBJ databases">
        <title>WGS assembly of Ceratodon purpureus strain R40.</title>
        <authorList>
            <person name="Carey S.B."/>
            <person name="Jenkins J."/>
            <person name="Shu S."/>
            <person name="Lovell J.T."/>
            <person name="Sreedasyam A."/>
            <person name="Maumus F."/>
            <person name="Tiley G.P."/>
            <person name="Fernandez-Pozo N."/>
            <person name="Barry K."/>
            <person name="Chen C."/>
            <person name="Wang M."/>
            <person name="Lipzen A."/>
            <person name="Daum C."/>
            <person name="Saski C.A."/>
            <person name="Payton A.C."/>
            <person name="Mcbreen J.C."/>
            <person name="Conrad R.E."/>
            <person name="Kollar L.M."/>
            <person name="Olsson S."/>
            <person name="Huttunen S."/>
            <person name="Landis J.B."/>
            <person name="Wickett N.J."/>
            <person name="Johnson M.G."/>
            <person name="Rensing S.A."/>
            <person name="Grimwood J."/>
            <person name="Schmutz J."/>
            <person name="Mcdaniel S.F."/>
        </authorList>
    </citation>
    <scope>NUCLEOTIDE SEQUENCE</scope>
    <source>
        <strain evidence="1">R40</strain>
    </source>
</reference>
<sequence>MTNLPVASIILTPLTAWSAHTNIDFRDSEREAISDYSSINRTSATLTSRRFVKTCSKPKGLPKTLTLSVNETPHNSHTHKRNRCGVKVQSAFGQFRYYMERLETLRLAATSLTTPSSM</sequence>
<dbReference type="Proteomes" id="UP000822688">
    <property type="component" value="Chromosome V"/>
</dbReference>
<dbReference type="EMBL" id="CM026426">
    <property type="protein sequence ID" value="KAG0573016.1"/>
    <property type="molecule type" value="Genomic_DNA"/>
</dbReference>
<evidence type="ECO:0000313" key="1">
    <source>
        <dbReference type="EMBL" id="KAG0573016.1"/>
    </source>
</evidence>
<keyword evidence="2" id="KW-1185">Reference proteome</keyword>
<organism evidence="1 2">
    <name type="scientific">Ceratodon purpureus</name>
    <name type="common">Fire moss</name>
    <name type="synonym">Dicranum purpureum</name>
    <dbReference type="NCBI Taxonomy" id="3225"/>
    <lineage>
        <taxon>Eukaryota</taxon>
        <taxon>Viridiplantae</taxon>
        <taxon>Streptophyta</taxon>
        <taxon>Embryophyta</taxon>
        <taxon>Bryophyta</taxon>
        <taxon>Bryophytina</taxon>
        <taxon>Bryopsida</taxon>
        <taxon>Dicranidae</taxon>
        <taxon>Pseudoditrichales</taxon>
        <taxon>Ditrichaceae</taxon>
        <taxon>Ceratodon</taxon>
    </lineage>
</organism>
<gene>
    <name evidence="1" type="ORF">KC19_VG141200</name>
</gene>
<name>A0A8T0HQ94_CERPU</name>
<protein>
    <submittedName>
        <fullName evidence="1">Uncharacterized protein</fullName>
    </submittedName>
</protein>